<evidence type="ECO:0000256" key="1">
    <source>
        <dbReference type="ARBA" id="ARBA00003394"/>
    </source>
</evidence>
<evidence type="ECO:0000313" key="11">
    <source>
        <dbReference type="Proteomes" id="UP001553161"/>
    </source>
</evidence>
<keyword evidence="11" id="KW-1185">Reference proteome</keyword>
<dbReference type="SUPFAM" id="SSF53756">
    <property type="entry name" value="UDP-Glycosyltransferase/glycogen phosphorylase"/>
    <property type="match status" value="1"/>
</dbReference>
<name>A0ABV3L6N4_9RHOB</name>
<dbReference type="EMBL" id="JBFBVU010000011">
    <property type="protein sequence ID" value="MEV8467221.1"/>
    <property type="molecule type" value="Genomic_DNA"/>
</dbReference>
<evidence type="ECO:0000256" key="6">
    <source>
        <dbReference type="ARBA" id="ARBA00031445"/>
    </source>
</evidence>
<dbReference type="PANTHER" id="PTHR42755">
    <property type="entry name" value="3-DEOXY-MANNO-OCTULOSONATE CYTIDYLYLTRANSFERASE"/>
    <property type="match status" value="1"/>
</dbReference>
<protein>
    <recommendedName>
        <fullName evidence="4 8">3-deoxy-D-manno-octulosonic acid transferase</fullName>
        <shortName evidence="8">Kdo transferase</shortName>
        <ecNumber evidence="3 8">2.4.99.12</ecNumber>
    </recommendedName>
    <alternativeName>
        <fullName evidence="6 8">Lipid IV(A) 3-deoxy-D-manno-octulosonic acid transferase</fullName>
    </alternativeName>
</protein>
<keyword evidence="5 8" id="KW-0808">Transferase</keyword>
<evidence type="ECO:0000259" key="9">
    <source>
        <dbReference type="Pfam" id="PF04413"/>
    </source>
</evidence>
<dbReference type="Pfam" id="PF04413">
    <property type="entry name" value="Glycos_transf_N"/>
    <property type="match status" value="1"/>
</dbReference>
<comment type="function">
    <text evidence="1 8">Involved in lipopolysaccharide (LPS) biosynthesis. Catalyzes the transfer of 3-deoxy-D-manno-octulosonate (Kdo) residue(s) from CMP-Kdo to lipid IV(A), the tetraacyldisaccharide-1,4'-bisphosphate precursor of lipid A.</text>
</comment>
<dbReference type="Proteomes" id="UP001553161">
    <property type="component" value="Unassembled WGS sequence"/>
</dbReference>
<dbReference type="Gene3D" id="3.40.50.11720">
    <property type="entry name" value="3-Deoxy-D-manno-octulosonic-acid transferase, N-terminal domain"/>
    <property type="match status" value="1"/>
</dbReference>
<evidence type="ECO:0000256" key="3">
    <source>
        <dbReference type="ARBA" id="ARBA00012621"/>
    </source>
</evidence>
<comment type="caution">
    <text evidence="10">The sequence shown here is derived from an EMBL/GenBank/DDBJ whole genome shotgun (WGS) entry which is preliminary data.</text>
</comment>
<dbReference type="EC" id="2.4.99.12" evidence="3 8"/>
<evidence type="ECO:0000256" key="7">
    <source>
        <dbReference type="ARBA" id="ARBA00049183"/>
    </source>
</evidence>
<comment type="subcellular location">
    <subcellularLocation>
        <location evidence="8">Cell membrane</location>
    </subcellularLocation>
</comment>
<proteinExistence type="inferred from homology"/>
<dbReference type="PANTHER" id="PTHR42755:SF1">
    <property type="entry name" value="3-DEOXY-D-MANNO-OCTULOSONIC ACID TRANSFERASE, MITOCHONDRIAL-RELATED"/>
    <property type="match status" value="1"/>
</dbReference>
<evidence type="ECO:0000256" key="5">
    <source>
        <dbReference type="ARBA" id="ARBA00022679"/>
    </source>
</evidence>
<evidence type="ECO:0000256" key="4">
    <source>
        <dbReference type="ARBA" id="ARBA00019077"/>
    </source>
</evidence>
<evidence type="ECO:0000256" key="8">
    <source>
        <dbReference type="RuleBase" id="RU365103"/>
    </source>
</evidence>
<sequence>MGFTPALCAYLAFSSHATGYGNRLLARRLADGRESAARIEERKGGASVPRPEGRLVWLHAASVGESLSLLEVIKRLGETDPELSFLITTGTVTSADILAARLPPRTTHQFIPIDFRAFVRRFLDHWRPDLAIWTESELWPALLTETNGRGIPLLLLNARMSARSARRWRWMPGTARALMRCFTAVQAQDDRTAAALRRMGLPREKLAVTGTLKEGTPPPPCDEAERSRLDKLIGDRPVWVAASTHPGEETQVLDAHRTARRGSHRLLLILVPRHPERGDEVQTLAQAAGFSVTRRSTGQDPAPDTQVLLADTLGEMGLWYRLAPLSFVGGSLVDIGGHNPFEPAALGSAIIHGPHVRNFRDIYQRLGAFGGAREVTDARELAQAVTDLIRPDLRAPMAYAAWEISSSGADVTDKALALILDHLPGAPARPDGKDTP</sequence>
<keyword evidence="8" id="KW-1003">Cell membrane</keyword>
<accession>A0ABV3L6N4</accession>
<dbReference type="Gene3D" id="3.40.50.2000">
    <property type="entry name" value="Glycogen Phosphorylase B"/>
    <property type="match status" value="1"/>
</dbReference>
<dbReference type="GO" id="GO:0043842">
    <property type="term" value="F:Kdo transferase activity"/>
    <property type="evidence" value="ECO:0007669"/>
    <property type="project" value="UniProtKB-EC"/>
</dbReference>
<evidence type="ECO:0000256" key="2">
    <source>
        <dbReference type="ARBA" id="ARBA00004713"/>
    </source>
</evidence>
<keyword evidence="8" id="KW-0472">Membrane</keyword>
<keyword evidence="8" id="KW-0448">Lipopolysaccharide biosynthesis</keyword>
<dbReference type="InterPro" id="IPR007507">
    <property type="entry name" value="Glycos_transf_N"/>
</dbReference>
<dbReference type="InterPro" id="IPR039901">
    <property type="entry name" value="Kdotransferase"/>
</dbReference>
<dbReference type="RefSeq" id="WP_366192998.1">
    <property type="nucleotide sequence ID" value="NZ_JBFBVU010000011.1"/>
</dbReference>
<feature type="domain" description="3-deoxy-D-manno-octulosonic-acid transferase N-terminal" evidence="9">
    <location>
        <begin position="38"/>
        <end position="213"/>
    </location>
</feature>
<keyword evidence="10" id="KW-0328">Glycosyltransferase</keyword>
<comment type="pathway">
    <text evidence="2 8">Bacterial outer membrane biogenesis; LPS core biosynthesis.</text>
</comment>
<evidence type="ECO:0000313" key="10">
    <source>
        <dbReference type="EMBL" id="MEV8467221.1"/>
    </source>
</evidence>
<dbReference type="InterPro" id="IPR038107">
    <property type="entry name" value="Glycos_transf_N_sf"/>
</dbReference>
<reference evidence="10 11" key="1">
    <citation type="submission" date="2024-07" db="EMBL/GenBank/DDBJ databases">
        <authorList>
            <person name="Kang M."/>
        </authorList>
    </citation>
    <scope>NUCLEOTIDE SEQUENCE [LARGE SCALE GENOMIC DNA]</scope>
    <source>
        <strain evidence="10 11">DFM31</strain>
    </source>
</reference>
<comment type="similarity">
    <text evidence="8">Belongs to the glycosyltransferase group 1 family.</text>
</comment>
<gene>
    <name evidence="10" type="ORF">AB0T83_10565</name>
</gene>
<comment type="catalytic activity">
    <reaction evidence="7 8">
        <text>lipid IVA (E. coli) + CMP-3-deoxy-beta-D-manno-octulosonate = alpha-Kdo-(2-&gt;6)-lipid IVA (E. coli) + CMP + H(+)</text>
        <dbReference type="Rhea" id="RHEA:28066"/>
        <dbReference type="ChEBI" id="CHEBI:15378"/>
        <dbReference type="ChEBI" id="CHEBI:58603"/>
        <dbReference type="ChEBI" id="CHEBI:60364"/>
        <dbReference type="ChEBI" id="CHEBI:60377"/>
        <dbReference type="ChEBI" id="CHEBI:85987"/>
        <dbReference type="EC" id="2.4.99.12"/>
    </reaction>
</comment>
<organism evidence="10 11">
    <name type="scientific">Meridianimarinicoccus marinus</name>
    <dbReference type="NCBI Taxonomy" id="3231483"/>
    <lineage>
        <taxon>Bacteria</taxon>
        <taxon>Pseudomonadati</taxon>
        <taxon>Pseudomonadota</taxon>
        <taxon>Alphaproteobacteria</taxon>
        <taxon>Rhodobacterales</taxon>
        <taxon>Paracoccaceae</taxon>
        <taxon>Meridianimarinicoccus</taxon>
    </lineage>
</organism>